<dbReference type="AlphaFoldDB" id="A0AAJ2S474"/>
<accession>A0AAJ2S474</accession>
<evidence type="ECO:0000313" key="3">
    <source>
        <dbReference type="Proteomes" id="UP001276761"/>
    </source>
</evidence>
<dbReference type="SUPFAM" id="SSF52540">
    <property type="entry name" value="P-loop containing nucleoside triphosphate hydrolases"/>
    <property type="match status" value="1"/>
</dbReference>
<dbReference type="Proteomes" id="UP001276761">
    <property type="component" value="Unassembled WGS sequence"/>
</dbReference>
<sequence length="375" mass="41183">MSVIQIRKSERSGARLVIGLAGISGSGKTYTALQVAWGLAGFDSSKVGLLDAENRRGSLYADALKDADGHVHQFMIGDLYPPFSPDRYAEAIHAFQKAGVEVLVVDSTTHEWEGSGGCEEIAHNTSSKMADWKKAKAAHKRFMNALLQTDMHIIPCIRAREKMDFTDPKKPKSLGVQPIQEKNFMFEMTASLMMWNEGTAQQVLKCPEELKPILGRGQGYLTAQDGYALRQWVEGASSNQTLDKWRNRLQSITEKGAKYVNDAWSKTPAKVREALGNDFYATITASAKAFDQQHRDEQIAKTGSGDVDDLNNMLGDDDSDANAGDDAVPEEDTPHHQDYPDDHADAAYQGAEGVNSDADMDAQADAQRQAETPEI</sequence>
<comment type="caution">
    <text evidence="2">The sequence shown here is derived from an EMBL/GenBank/DDBJ whole genome shotgun (WGS) entry which is preliminary data.</text>
</comment>
<feature type="region of interest" description="Disordered" evidence="1">
    <location>
        <begin position="290"/>
        <end position="375"/>
    </location>
</feature>
<dbReference type="Pfam" id="PF13479">
    <property type="entry name" value="AAA_24"/>
    <property type="match status" value="1"/>
</dbReference>
<dbReference type="GeneID" id="303167564"/>
<feature type="compositionally biased region" description="Low complexity" evidence="1">
    <location>
        <begin position="361"/>
        <end position="375"/>
    </location>
</feature>
<dbReference type="RefSeq" id="WP_198349978.1">
    <property type="nucleotide sequence ID" value="NZ_JABASV010000012.1"/>
</dbReference>
<evidence type="ECO:0000256" key="1">
    <source>
        <dbReference type="SAM" id="MobiDB-lite"/>
    </source>
</evidence>
<protein>
    <submittedName>
        <fullName evidence="2">AAA family ATPase</fullName>
    </submittedName>
</protein>
<gene>
    <name evidence="2" type="ORF">SIL78_18675</name>
</gene>
<proteinExistence type="predicted"/>
<organism evidence="2 3">
    <name type="scientific">Vreelandella alkaliphila</name>
    <dbReference type="NCBI Taxonomy" id="272774"/>
    <lineage>
        <taxon>Bacteria</taxon>
        <taxon>Pseudomonadati</taxon>
        <taxon>Pseudomonadota</taxon>
        <taxon>Gammaproteobacteria</taxon>
        <taxon>Oceanospirillales</taxon>
        <taxon>Halomonadaceae</taxon>
        <taxon>Vreelandella</taxon>
    </lineage>
</organism>
<evidence type="ECO:0000313" key="2">
    <source>
        <dbReference type="EMBL" id="MDX5979576.1"/>
    </source>
</evidence>
<dbReference type="Gene3D" id="3.40.50.300">
    <property type="entry name" value="P-loop containing nucleotide triphosphate hydrolases"/>
    <property type="match status" value="1"/>
</dbReference>
<feature type="compositionally biased region" description="Basic and acidic residues" evidence="1">
    <location>
        <begin position="332"/>
        <end position="345"/>
    </location>
</feature>
<dbReference type="InterPro" id="IPR027417">
    <property type="entry name" value="P-loop_NTPase"/>
</dbReference>
<name>A0AAJ2S474_9GAMM</name>
<dbReference type="EMBL" id="JAWXXT010000002">
    <property type="protein sequence ID" value="MDX5979576.1"/>
    <property type="molecule type" value="Genomic_DNA"/>
</dbReference>
<reference evidence="2" key="1">
    <citation type="submission" date="2023-11" db="EMBL/GenBank/DDBJ databases">
        <title>MicrobeMod: A computational toolkit for identifying prokaryotic methylation and restriction-modification with nanopore sequencing.</title>
        <authorList>
            <person name="Crits-Christoph A."/>
            <person name="Kang S.C."/>
            <person name="Lee H."/>
            <person name="Ostrov N."/>
        </authorList>
    </citation>
    <scope>NUCLEOTIDE SEQUENCE</scope>
    <source>
        <strain evidence="2">ATCC BAA-953</strain>
    </source>
</reference>